<evidence type="ECO:0000313" key="2">
    <source>
        <dbReference type="Proteomes" id="UP000070612"/>
    </source>
</evidence>
<sequence>MGGWVDADEFRCRLRRFDGTERFALNLWTLPPDMDYVEAVRAGLDALEYIQTAGRADALTVEIRKAGGSQWGVDWVRYVVGHPHSGAAEPLDVPIVLPQSTEMIARHEVFGADEAADLFYSYYRDGDIPNSYTLRPVEGFTRTGANIDLRAAAAPK</sequence>
<dbReference type="Proteomes" id="UP000070612">
    <property type="component" value="Unassembled WGS sequence"/>
</dbReference>
<protein>
    <submittedName>
        <fullName evidence="1">Uncharacterized protein</fullName>
    </submittedName>
</protein>
<gene>
    <name evidence="1" type="ORF">AFM11_18410</name>
</gene>
<comment type="caution">
    <text evidence="1">The sequence shown here is derived from an EMBL/GenBank/DDBJ whole genome shotgun (WGS) entry which is preliminary data.</text>
</comment>
<organism evidence="1 2">
    <name type="scientific">Mycolicibacterium wolinskyi</name>
    <dbReference type="NCBI Taxonomy" id="59750"/>
    <lineage>
        <taxon>Bacteria</taxon>
        <taxon>Bacillati</taxon>
        <taxon>Actinomycetota</taxon>
        <taxon>Actinomycetes</taxon>
        <taxon>Mycobacteriales</taxon>
        <taxon>Mycobacteriaceae</taxon>
        <taxon>Mycolicibacterium</taxon>
    </lineage>
</organism>
<accession>A0A132PKR9</accession>
<name>A0A132PKR9_9MYCO</name>
<proteinExistence type="predicted"/>
<dbReference type="EMBL" id="LGTW01000011">
    <property type="protein sequence ID" value="KWX22938.1"/>
    <property type="molecule type" value="Genomic_DNA"/>
</dbReference>
<evidence type="ECO:0000313" key="1">
    <source>
        <dbReference type="EMBL" id="KWX22938.1"/>
    </source>
</evidence>
<dbReference type="AlphaFoldDB" id="A0A132PKR9"/>
<dbReference type="PATRIC" id="fig|59750.3.peg.1019"/>
<keyword evidence="2" id="KW-1185">Reference proteome</keyword>
<reference evidence="1 2" key="1">
    <citation type="submission" date="2015-07" db="EMBL/GenBank/DDBJ databases">
        <title>A draft genome sequence of Mycobacterium wolinskyi.</title>
        <authorList>
            <person name="de Man T.J."/>
            <person name="Perry K.A."/>
            <person name="Coulliette A.D."/>
            <person name="Jensen B."/>
            <person name="Toney N.C."/>
            <person name="Limbago B.M."/>
            <person name="Noble-Wang J."/>
        </authorList>
    </citation>
    <scope>NUCLEOTIDE SEQUENCE [LARGE SCALE GENOMIC DNA]</scope>
    <source>
        <strain evidence="1 2">CDC_01</strain>
    </source>
</reference>